<reference evidence="2 3" key="1">
    <citation type="journal article" name="Sci. Rep.">
        <title>Genome-scale phylogenetic analyses confirm Olpidium as the closest living zoosporic fungus to the non-flagellated, terrestrial fungi.</title>
        <authorList>
            <person name="Chang Y."/>
            <person name="Rochon D."/>
            <person name="Sekimoto S."/>
            <person name="Wang Y."/>
            <person name="Chovatia M."/>
            <person name="Sandor L."/>
            <person name="Salamov A."/>
            <person name="Grigoriev I.V."/>
            <person name="Stajich J.E."/>
            <person name="Spatafora J.W."/>
        </authorList>
    </citation>
    <scope>NUCLEOTIDE SEQUENCE [LARGE SCALE GENOMIC DNA]</scope>
    <source>
        <strain evidence="2">S191</strain>
    </source>
</reference>
<feature type="compositionally biased region" description="Basic residues" evidence="1">
    <location>
        <begin position="185"/>
        <end position="198"/>
    </location>
</feature>
<feature type="region of interest" description="Disordered" evidence="1">
    <location>
        <begin position="185"/>
        <end position="215"/>
    </location>
</feature>
<evidence type="ECO:0000313" key="3">
    <source>
        <dbReference type="Proteomes" id="UP000673691"/>
    </source>
</evidence>
<dbReference type="Proteomes" id="UP000673691">
    <property type="component" value="Unassembled WGS sequence"/>
</dbReference>
<comment type="caution">
    <text evidence="2">The sequence shown here is derived from an EMBL/GenBank/DDBJ whole genome shotgun (WGS) entry which is preliminary data.</text>
</comment>
<feature type="compositionally biased region" description="Basic residues" evidence="1">
    <location>
        <begin position="1"/>
        <end position="10"/>
    </location>
</feature>
<dbReference type="EMBL" id="JAEFCI010003471">
    <property type="protein sequence ID" value="KAG5461553.1"/>
    <property type="molecule type" value="Genomic_DNA"/>
</dbReference>
<sequence length="263" mass="28140">MPSPRRRRRCGSGTPAPDPGTSGAEPPSTALPLAALSIAPSMATLSTAPATTALAPAVSSNEPMLDLPLRTVPVFGWAEVPLPPTIFSVADVDLTALSTLKRQHAFMWHESATTTVGIDGATVIFRDFAPAIDAVVADHSVLLADLTIALRELEPAVMEAATVYRRKHGTLGRLRQTLTSANPRLRRAYRSGRRHRPSRSGPGGQRPRPACGRMPSSCPLSVGDVIVRFVEAFVEVRRTLLLGVVFVVRPIDVDSIAHRVTVP</sequence>
<organism evidence="2 3">
    <name type="scientific">Olpidium bornovanus</name>
    <dbReference type="NCBI Taxonomy" id="278681"/>
    <lineage>
        <taxon>Eukaryota</taxon>
        <taxon>Fungi</taxon>
        <taxon>Fungi incertae sedis</taxon>
        <taxon>Olpidiomycota</taxon>
        <taxon>Olpidiomycotina</taxon>
        <taxon>Olpidiomycetes</taxon>
        <taxon>Olpidiales</taxon>
        <taxon>Olpidiaceae</taxon>
        <taxon>Olpidium</taxon>
    </lineage>
</organism>
<evidence type="ECO:0000256" key="1">
    <source>
        <dbReference type="SAM" id="MobiDB-lite"/>
    </source>
</evidence>
<keyword evidence="3" id="KW-1185">Reference proteome</keyword>
<protein>
    <submittedName>
        <fullName evidence="2">Uncharacterized protein</fullName>
    </submittedName>
</protein>
<name>A0A8H7ZYX6_9FUNG</name>
<proteinExistence type="predicted"/>
<accession>A0A8H7ZYX6</accession>
<feature type="region of interest" description="Disordered" evidence="1">
    <location>
        <begin position="1"/>
        <end position="29"/>
    </location>
</feature>
<dbReference type="AlphaFoldDB" id="A0A8H7ZYX6"/>
<evidence type="ECO:0000313" key="2">
    <source>
        <dbReference type="EMBL" id="KAG5461553.1"/>
    </source>
</evidence>
<gene>
    <name evidence="2" type="ORF">BJ554DRAFT_6235</name>
</gene>